<protein>
    <submittedName>
        <fullName evidence="1">Uncharacterized protein</fullName>
    </submittedName>
</protein>
<evidence type="ECO:0000313" key="1">
    <source>
        <dbReference type="EMBL" id="KAH3818788.1"/>
    </source>
</evidence>
<dbReference type="AlphaFoldDB" id="A0A9D4GNF6"/>
<evidence type="ECO:0000313" key="2">
    <source>
        <dbReference type="Proteomes" id="UP000828390"/>
    </source>
</evidence>
<reference evidence="1" key="2">
    <citation type="submission" date="2020-11" db="EMBL/GenBank/DDBJ databases">
        <authorList>
            <person name="McCartney M.A."/>
            <person name="Auch B."/>
            <person name="Kono T."/>
            <person name="Mallez S."/>
            <person name="Becker A."/>
            <person name="Gohl D.M."/>
            <person name="Silverstein K.A.T."/>
            <person name="Koren S."/>
            <person name="Bechman K.B."/>
            <person name="Herman A."/>
            <person name="Abrahante J.E."/>
            <person name="Garbe J."/>
        </authorList>
    </citation>
    <scope>NUCLEOTIDE SEQUENCE</scope>
    <source>
        <strain evidence="1">Duluth1</strain>
        <tissue evidence="1">Whole animal</tissue>
    </source>
</reference>
<name>A0A9D4GNF6_DREPO</name>
<comment type="caution">
    <text evidence="1">The sequence shown here is derived from an EMBL/GenBank/DDBJ whole genome shotgun (WGS) entry which is preliminary data.</text>
</comment>
<reference evidence="1" key="1">
    <citation type="journal article" date="2019" name="bioRxiv">
        <title>The Genome of the Zebra Mussel, Dreissena polymorpha: A Resource for Invasive Species Research.</title>
        <authorList>
            <person name="McCartney M.A."/>
            <person name="Auch B."/>
            <person name="Kono T."/>
            <person name="Mallez S."/>
            <person name="Zhang Y."/>
            <person name="Obille A."/>
            <person name="Becker A."/>
            <person name="Abrahante J.E."/>
            <person name="Garbe J."/>
            <person name="Badalamenti J.P."/>
            <person name="Herman A."/>
            <person name="Mangelson H."/>
            <person name="Liachko I."/>
            <person name="Sullivan S."/>
            <person name="Sone E.D."/>
            <person name="Koren S."/>
            <person name="Silverstein K.A.T."/>
            <person name="Beckman K.B."/>
            <person name="Gohl D.M."/>
        </authorList>
    </citation>
    <scope>NUCLEOTIDE SEQUENCE</scope>
    <source>
        <strain evidence="1">Duluth1</strain>
        <tissue evidence="1">Whole animal</tissue>
    </source>
</reference>
<dbReference type="Proteomes" id="UP000828390">
    <property type="component" value="Unassembled WGS sequence"/>
</dbReference>
<organism evidence="1 2">
    <name type="scientific">Dreissena polymorpha</name>
    <name type="common">Zebra mussel</name>
    <name type="synonym">Mytilus polymorpha</name>
    <dbReference type="NCBI Taxonomy" id="45954"/>
    <lineage>
        <taxon>Eukaryota</taxon>
        <taxon>Metazoa</taxon>
        <taxon>Spiralia</taxon>
        <taxon>Lophotrochozoa</taxon>
        <taxon>Mollusca</taxon>
        <taxon>Bivalvia</taxon>
        <taxon>Autobranchia</taxon>
        <taxon>Heteroconchia</taxon>
        <taxon>Euheterodonta</taxon>
        <taxon>Imparidentia</taxon>
        <taxon>Neoheterodontei</taxon>
        <taxon>Myida</taxon>
        <taxon>Dreissenoidea</taxon>
        <taxon>Dreissenidae</taxon>
        <taxon>Dreissena</taxon>
    </lineage>
</organism>
<sequence length="60" mass="6838">MPTAGCMRRLKPGLKIHLKMLMATASLERHSKLCGDRLHMRRMFSSSISFKDKLIVSFSS</sequence>
<proteinExistence type="predicted"/>
<keyword evidence="2" id="KW-1185">Reference proteome</keyword>
<gene>
    <name evidence="1" type="ORF">DPMN_120514</name>
</gene>
<accession>A0A9D4GNF6</accession>
<dbReference type="EMBL" id="JAIWYP010000005">
    <property type="protein sequence ID" value="KAH3818788.1"/>
    <property type="molecule type" value="Genomic_DNA"/>
</dbReference>